<proteinExistence type="predicted"/>
<evidence type="ECO:0000313" key="2">
    <source>
        <dbReference type="Proteomes" id="UP000035618"/>
    </source>
</evidence>
<dbReference type="Proteomes" id="UP000035618">
    <property type="component" value="Unassembled WGS sequence"/>
</dbReference>
<dbReference type="EMBL" id="JHAJ01000001">
    <property type="protein sequence ID" value="KLA47580.1"/>
    <property type="molecule type" value="Genomic_DNA"/>
</dbReference>
<organism evidence="1 2">
    <name type="scientific">Ligilactobacillus ruminis</name>
    <dbReference type="NCBI Taxonomy" id="1623"/>
    <lineage>
        <taxon>Bacteria</taxon>
        <taxon>Bacillati</taxon>
        <taxon>Bacillota</taxon>
        <taxon>Bacilli</taxon>
        <taxon>Lactobacillales</taxon>
        <taxon>Lactobacillaceae</taxon>
        <taxon>Ligilactobacillus</taxon>
    </lineage>
</organism>
<sequence length="113" mass="12555">MVEYGNNVSTFLCQKQFVFTPVVFCDVFSQPTVGHKVIDVFGNDALLALNRLNQVILADARVFVDNNQVKEIRLVQAVFAAASVDFGSDLAVEDGTPFFNARSHNLFLLKCRV</sequence>
<accession>A0A837IUN0</accession>
<gene>
    <name evidence="1" type="ORF">LRB_8</name>
</gene>
<protein>
    <submittedName>
        <fullName evidence="1">Uncharacterized protein</fullName>
    </submittedName>
</protein>
<dbReference type="AlphaFoldDB" id="A0A837IUN0"/>
<comment type="caution">
    <text evidence="1">The sequence shown here is derived from an EMBL/GenBank/DDBJ whole genome shotgun (WGS) entry which is preliminary data.</text>
</comment>
<reference evidence="1 2" key="1">
    <citation type="journal article" date="2015" name="BMC Microbiol.">
        <title>Lactobacillus ruminis strains cluster according to their mammalian gut source.</title>
        <authorList>
            <person name="O' Donnell M.M."/>
            <person name="Harris H.M."/>
            <person name="Lynch D.B."/>
            <person name="Ross R.P."/>
            <person name="O'Toole P.W."/>
        </authorList>
    </citation>
    <scope>NUCLEOTIDE SEQUENCE [LARGE SCALE GENOMIC DNA]</scope>
    <source>
        <strain evidence="1 2">ATCC 27780</strain>
    </source>
</reference>
<evidence type="ECO:0000313" key="1">
    <source>
        <dbReference type="EMBL" id="KLA47580.1"/>
    </source>
</evidence>
<name>A0A837IUN0_9LACO</name>